<keyword evidence="5" id="KW-1185">Reference proteome</keyword>
<feature type="domain" description="Peptidase M20 dimerisation" evidence="3">
    <location>
        <begin position="178"/>
        <end position="271"/>
    </location>
</feature>
<dbReference type="EMBL" id="JACSNR010000004">
    <property type="protein sequence ID" value="MBM6923153.1"/>
    <property type="molecule type" value="Genomic_DNA"/>
</dbReference>
<evidence type="ECO:0000313" key="4">
    <source>
        <dbReference type="EMBL" id="MBM6923153.1"/>
    </source>
</evidence>
<protein>
    <submittedName>
        <fullName evidence="4">M20/M25/M40 family metallo-hydrolase</fullName>
    </submittedName>
</protein>
<keyword evidence="1" id="KW-0479">Metal-binding</keyword>
<dbReference type="Gene3D" id="3.40.630.10">
    <property type="entry name" value="Zn peptidases"/>
    <property type="match status" value="1"/>
</dbReference>
<dbReference type="SUPFAM" id="SSF55031">
    <property type="entry name" value="Bacterial exopeptidase dimerisation domain"/>
    <property type="match status" value="1"/>
</dbReference>
<gene>
    <name evidence="4" type="ORF">H9X81_05540</name>
</gene>
<organism evidence="4 5">
    <name type="scientific">Hydrogenoanaerobacterium saccharovorans</name>
    <dbReference type="NCBI Taxonomy" id="474960"/>
    <lineage>
        <taxon>Bacteria</taxon>
        <taxon>Bacillati</taxon>
        <taxon>Bacillota</taxon>
        <taxon>Clostridia</taxon>
        <taxon>Eubacteriales</taxon>
        <taxon>Oscillospiraceae</taxon>
        <taxon>Hydrogenoanaerobacterium</taxon>
    </lineage>
</organism>
<dbReference type="Gene3D" id="3.30.70.360">
    <property type="match status" value="1"/>
</dbReference>
<evidence type="ECO:0000259" key="3">
    <source>
        <dbReference type="Pfam" id="PF07687"/>
    </source>
</evidence>
<evidence type="ECO:0000256" key="2">
    <source>
        <dbReference type="ARBA" id="ARBA00022801"/>
    </source>
</evidence>
<proteinExistence type="predicted"/>
<keyword evidence="2" id="KW-0378">Hydrolase</keyword>
<dbReference type="InterPro" id="IPR036264">
    <property type="entry name" value="Bact_exopeptidase_dim_dom"/>
</dbReference>
<sequence length="374" mass="41296">MEELKAYIQETLPELKELIVELCGIPAPSHHEEKRAEFCRDWLLRNGASPEQVHIDDALNVVCEVPGETDEVIVFMAHTDTVFPDLEPLPYHEESGRMFCPGIGDDTANLAVLLMLAKYVLTRGLRSKYTVVFAANSCEEGLGNLKGSFQLMKDYGSRTVEVTSFDGYYSGIANDAVGSTRYEVTVRTEGGHSFGNFGNRNAIHQLARIINDLYGIEVPTKAKTTYNVGMIQGGTSVNTIAQDASMLYEYRSEDLSCQEEMRRQFEGIIENYRAGGLDIEVKVLGNRPCAGEIDRERQQALTEELTALILRHSGEEPVVSASSTDCNVPLSMGINAICFGVCLGGGAHTRGEWIDEKSLPVGYTVAGEYLLRRF</sequence>
<reference evidence="4 5" key="1">
    <citation type="journal article" date="2021" name="Sci. Rep.">
        <title>The distribution of antibiotic resistance genes in chicken gut microbiota commensals.</title>
        <authorList>
            <person name="Juricova H."/>
            <person name="Matiasovicova J."/>
            <person name="Kubasova T."/>
            <person name="Cejkova D."/>
            <person name="Rychlik I."/>
        </authorList>
    </citation>
    <scope>NUCLEOTIDE SEQUENCE [LARGE SCALE GENOMIC DNA]</scope>
    <source>
        <strain evidence="4 5">An564</strain>
    </source>
</reference>
<comment type="caution">
    <text evidence="4">The sequence shown here is derived from an EMBL/GenBank/DDBJ whole genome shotgun (WGS) entry which is preliminary data.</text>
</comment>
<accession>A0ABS2GM35</accession>
<dbReference type="RefSeq" id="WP_204720427.1">
    <property type="nucleotide sequence ID" value="NZ_JACSNR010000004.1"/>
</dbReference>
<dbReference type="InterPro" id="IPR002933">
    <property type="entry name" value="Peptidase_M20"/>
</dbReference>
<dbReference type="SUPFAM" id="SSF53187">
    <property type="entry name" value="Zn-dependent exopeptidases"/>
    <property type="match status" value="1"/>
</dbReference>
<dbReference type="Pfam" id="PF07687">
    <property type="entry name" value="M20_dimer"/>
    <property type="match status" value="1"/>
</dbReference>
<evidence type="ECO:0000313" key="5">
    <source>
        <dbReference type="Proteomes" id="UP000724149"/>
    </source>
</evidence>
<dbReference type="PANTHER" id="PTHR43808:SF17">
    <property type="entry name" value="PEPTIDASE M20"/>
    <property type="match status" value="1"/>
</dbReference>
<dbReference type="Pfam" id="PF01546">
    <property type="entry name" value="Peptidase_M20"/>
    <property type="match status" value="1"/>
</dbReference>
<dbReference type="Proteomes" id="UP000724149">
    <property type="component" value="Unassembled WGS sequence"/>
</dbReference>
<evidence type="ECO:0000256" key="1">
    <source>
        <dbReference type="ARBA" id="ARBA00022723"/>
    </source>
</evidence>
<dbReference type="PANTHER" id="PTHR43808">
    <property type="entry name" value="ACETYLORNITHINE DEACETYLASE"/>
    <property type="match status" value="1"/>
</dbReference>
<dbReference type="InterPro" id="IPR011650">
    <property type="entry name" value="Peptidase_M20_dimer"/>
</dbReference>
<name>A0ABS2GM35_9FIRM</name>
<dbReference type="InterPro" id="IPR050072">
    <property type="entry name" value="Peptidase_M20A"/>
</dbReference>